<comment type="caution">
    <text evidence="6">The sequence shown here is derived from an EMBL/GenBank/DDBJ whole genome shotgun (WGS) entry which is preliminary data.</text>
</comment>
<protein>
    <submittedName>
        <fullName evidence="6">NAD(P)-dependent oxidoreductase</fullName>
        <ecNumber evidence="6">1.1.-.-</ecNumber>
    </submittedName>
</protein>
<gene>
    <name evidence="6" type="ORF">ACFQVD_34705</name>
</gene>
<feature type="domain" description="6-phosphogluconate dehydrogenase NADP-binding" evidence="4">
    <location>
        <begin position="3"/>
        <end position="150"/>
    </location>
</feature>
<dbReference type="InterPro" id="IPR036291">
    <property type="entry name" value="NAD(P)-bd_dom_sf"/>
</dbReference>
<evidence type="ECO:0000313" key="6">
    <source>
        <dbReference type="EMBL" id="MFC7605264.1"/>
    </source>
</evidence>
<dbReference type="InterPro" id="IPR051265">
    <property type="entry name" value="HIBADH-related_NP60_sf"/>
</dbReference>
<accession>A0ABW2TA32</accession>
<evidence type="ECO:0000259" key="5">
    <source>
        <dbReference type="Pfam" id="PF14833"/>
    </source>
</evidence>
<comment type="similarity">
    <text evidence="1">Belongs to the HIBADH-related family.</text>
</comment>
<dbReference type="Gene3D" id="3.40.50.720">
    <property type="entry name" value="NAD(P)-binding Rossmann-like Domain"/>
    <property type="match status" value="1"/>
</dbReference>
<dbReference type="Proteomes" id="UP001596514">
    <property type="component" value="Unassembled WGS sequence"/>
</dbReference>
<dbReference type="Pfam" id="PF03446">
    <property type="entry name" value="NAD_binding_2"/>
    <property type="match status" value="1"/>
</dbReference>
<dbReference type="Pfam" id="PF14833">
    <property type="entry name" value="NAD_binding_11"/>
    <property type="match status" value="1"/>
</dbReference>
<dbReference type="PANTHER" id="PTHR43580:SF2">
    <property type="entry name" value="CYTOKINE-LIKE NUCLEAR FACTOR N-PAC"/>
    <property type="match status" value="1"/>
</dbReference>
<dbReference type="InterPro" id="IPR029154">
    <property type="entry name" value="HIBADH-like_NADP-bd"/>
</dbReference>
<evidence type="ECO:0000256" key="3">
    <source>
        <dbReference type="ARBA" id="ARBA00023027"/>
    </source>
</evidence>
<reference evidence="7" key="1">
    <citation type="journal article" date="2019" name="Int. J. Syst. Evol. Microbiol.">
        <title>The Global Catalogue of Microorganisms (GCM) 10K type strain sequencing project: providing services to taxonomists for standard genome sequencing and annotation.</title>
        <authorList>
            <consortium name="The Broad Institute Genomics Platform"/>
            <consortium name="The Broad Institute Genome Sequencing Center for Infectious Disease"/>
            <person name="Wu L."/>
            <person name="Ma J."/>
        </authorList>
    </citation>
    <scope>NUCLEOTIDE SEQUENCE [LARGE SCALE GENOMIC DNA]</scope>
    <source>
        <strain evidence="7">JCM 10083</strain>
    </source>
</reference>
<evidence type="ECO:0000313" key="7">
    <source>
        <dbReference type="Proteomes" id="UP001596514"/>
    </source>
</evidence>
<dbReference type="InterPro" id="IPR013328">
    <property type="entry name" value="6PGD_dom2"/>
</dbReference>
<dbReference type="SUPFAM" id="SSF48179">
    <property type="entry name" value="6-phosphogluconate dehydrogenase C-terminal domain-like"/>
    <property type="match status" value="1"/>
</dbReference>
<proteinExistence type="inferred from homology"/>
<organism evidence="6 7">
    <name type="scientific">Streptosporangium amethystogenes subsp. fukuiense</name>
    <dbReference type="NCBI Taxonomy" id="698418"/>
    <lineage>
        <taxon>Bacteria</taxon>
        <taxon>Bacillati</taxon>
        <taxon>Actinomycetota</taxon>
        <taxon>Actinomycetes</taxon>
        <taxon>Streptosporangiales</taxon>
        <taxon>Streptosporangiaceae</taxon>
        <taxon>Streptosporangium</taxon>
    </lineage>
</organism>
<keyword evidence="7" id="KW-1185">Reference proteome</keyword>
<dbReference type="InterPro" id="IPR008927">
    <property type="entry name" value="6-PGluconate_DH-like_C_sf"/>
</dbReference>
<feature type="domain" description="3-hydroxyisobutyrate dehydrogenase-like NAD-binding" evidence="5">
    <location>
        <begin position="163"/>
        <end position="283"/>
    </location>
</feature>
<dbReference type="GO" id="GO:0016491">
    <property type="term" value="F:oxidoreductase activity"/>
    <property type="evidence" value="ECO:0007669"/>
    <property type="project" value="UniProtKB-KW"/>
</dbReference>
<dbReference type="InterPro" id="IPR015815">
    <property type="entry name" value="HIBADH-related"/>
</dbReference>
<evidence type="ECO:0000256" key="2">
    <source>
        <dbReference type="ARBA" id="ARBA00023002"/>
    </source>
</evidence>
<dbReference type="EC" id="1.1.-.-" evidence="6"/>
<evidence type="ECO:0000256" key="1">
    <source>
        <dbReference type="ARBA" id="ARBA00009080"/>
    </source>
</evidence>
<dbReference type="EMBL" id="JBHTEE010000001">
    <property type="protein sequence ID" value="MFC7605264.1"/>
    <property type="molecule type" value="Genomic_DNA"/>
</dbReference>
<name>A0ABW2TA32_9ACTN</name>
<dbReference type="InterPro" id="IPR006115">
    <property type="entry name" value="6PGDH_NADP-bd"/>
</dbReference>
<dbReference type="RefSeq" id="WP_343972660.1">
    <property type="nucleotide sequence ID" value="NZ_BAAAGK010000097.1"/>
</dbReference>
<dbReference type="PIRSF" id="PIRSF000103">
    <property type="entry name" value="HIBADH"/>
    <property type="match status" value="1"/>
</dbReference>
<dbReference type="Gene3D" id="1.10.1040.10">
    <property type="entry name" value="N-(1-d-carboxylethyl)-l-norvaline Dehydrogenase, domain 2"/>
    <property type="match status" value="1"/>
</dbReference>
<keyword evidence="2 6" id="KW-0560">Oxidoreductase</keyword>
<dbReference type="SUPFAM" id="SSF51735">
    <property type="entry name" value="NAD(P)-binding Rossmann-fold domains"/>
    <property type="match status" value="1"/>
</dbReference>
<sequence length="288" mass="30310">MRVAVLGMGMMGRALARRLLGLGFQVTVWNRTPGRADEPVSLGAVEAASLGQAARAAEAVLLSLADGRAVREVMAQLVQAGPIESTRPVVADLSTVAPATAREIRDLVPGGRFVAAPVLGGPSAVAEGKATVLVGGERDLVDVLKPVWTEAFASYSYCGADPGAALAFKLLNNYLLMSGIAVLAEVTATSQAAGLDNMLLHDFLFQWPTVAPALHNRIDDVLAGDHRGWFTTRLAAKDVRLAAELAESSGLELPIARLVERRYEEAAERGWEGADIGAIVELLRGGSH</sequence>
<dbReference type="PANTHER" id="PTHR43580">
    <property type="entry name" value="OXIDOREDUCTASE GLYR1-RELATED"/>
    <property type="match status" value="1"/>
</dbReference>
<keyword evidence="3" id="KW-0520">NAD</keyword>
<evidence type="ECO:0000259" key="4">
    <source>
        <dbReference type="Pfam" id="PF03446"/>
    </source>
</evidence>